<dbReference type="GO" id="GO:0032889">
    <property type="term" value="P:regulation of vacuole fusion, non-autophagic"/>
    <property type="evidence" value="ECO:0007669"/>
    <property type="project" value="TreeGrafter"/>
</dbReference>
<reference evidence="13" key="1">
    <citation type="submission" date="2017-03" db="EMBL/GenBank/DDBJ databases">
        <authorList>
            <person name="Sharma R."/>
            <person name="Thines M."/>
        </authorList>
    </citation>
    <scope>NUCLEOTIDE SEQUENCE [LARGE SCALE GENOMIC DNA]</scope>
</reference>
<dbReference type="GO" id="GO:0004674">
    <property type="term" value="F:protein serine/threonine kinase activity"/>
    <property type="evidence" value="ECO:0007669"/>
    <property type="project" value="UniProtKB-KW"/>
</dbReference>
<dbReference type="InterPro" id="IPR011009">
    <property type="entry name" value="Kinase-like_dom_sf"/>
</dbReference>
<keyword evidence="3" id="KW-0808">Transferase</keyword>
<dbReference type="Proteomes" id="UP000192927">
    <property type="component" value="Unassembled WGS sequence"/>
</dbReference>
<dbReference type="SMART" id="SM00220">
    <property type="entry name" value="S_TKc"/>
    <property type="match status" value="1"/>
</dbReference>
<dbReference type="InterPro" id="IPR017441">
    <property type="entry name" value="Protein_kinase_ATP_BS"/>
</dbReference>
<evidence type="ECO:0000256" key="6">
    <source>
        <dbReference type="ARBA" id="ARBA00022840"/>
    </source>
</evidence>
<evidence type="ECO:0000256" key="9">
    <source>
        <dbReference type="PROSITE-ProRule" id="PRU10141"/>
    </source>
</evidence>
<name>A0A1W5D480_9LECA</name>
<evidence type="ECO:0000313" key="12">
    <source>
        <dbReference type="EMBL" id="SLM37772.1"/>
    </source>
</evidence>
<feature type="compositionally biased region" description="Basic and acidic residues" evidence="10">
    <location>
        <begin position="189"/>
        <end position="209"/>
    </location>
</feature>
<feature type="domain" description="Protein kinase" evidence="11">
    <location>
        <begin position="32"/>
        <end position="422"/>
    </location>
</feature>
<dbReference type="PROSITE" id="PS00107">
    <property type="entry name" value="PROTEIN_KINASE_ATP"/>
    <property type="match status" value="1"/>
</dbReference>
<evidence type="ECO:0000256" key="2">
    <source>
        <dbReference type="ARBA" id="ARBA00022527"/>
    </source>
</evidence>
<evidence type="ECO:0000256" key="3">
    <source>
        <dbReference type="ARBA" id="ARBA00022679"/>
    </source>
</evidence>
<accession>A0A1W5D480</accession>
<evidence type="ECO:0000256" key="5">
    <source>
        <dbReference type="ARBA" id="ARBA00022777"/>
    </source>
</evidence>
<sequence length="432" mass="47735">MAQYMMDILYSLTNCMFCFPGSPQLKINNRSFKILRLLGEGGFSYVYLVQETSTSQLYALKKIRCPFGQESVSLALKEVEAYTLFSPHPNIIHSVDYSVAPSNDRSDPGSKTVYILLPYYRRGNLQDAINANLVNHTKFPERRLMILFLGVAKALKAMHQYRVKGPPGGERAQKKAKGVRAEAAAADEDTAREVQKKKNKRRERDREQGDIEQEPLMDGEVTRSQEGVAEGDIRAYAHRDIKPGNVPASFSFSAPHQHANRTGNIMIADDGKTPILMDLGSLAPSPTPITSRQLAITVQDTAAEHSTMPYRAPELFDVKTGSVIDTKVDIWSLGCTLYACLVGKSPFEARSEETGGSLTICVLGGDWRFPDEGQRGGKSKAKAQPEEGVSESVREVVRRCLRVEAAERPDVDELIELVEAVVAELPEDDGAE</sequence>
<comment type="catalytic activity">
    <reaction evidence="8">
        <text>L-seryl-[protein] + ATP = O-phospho-L-seryl-[protein] + ADP + H(+)</text>
        <dbReference type="Rhea" id="RHEA:17989"/>
        <dbReference type="Rhea" id="RHEA-COMP:9863"/>
        <dbReference type="Rhea" id="RHEA-COMP:11604"/>
        <dbReference type="ChEBI" id="CHEBI:15378"/>
        <dbReference type="ChEBI" id="CHEBI:29999"/>
        <dbReference type="ChEBI" id="CHEBI:30616"/>
        <dbReference type="ChEBI" id="CHEBI:83421"/>
        <dbReference type="ChEBI" id="CHEBI:456216"/>
        <dbReference type="EC" id="2.7.11.1"/>
    </reaction>
</comment>
<dbReference type="SUPFAM" id="SSF56112">
    <property type="entry name" value="Protein kinase-like (PK-like)"/>
    <property type="match status" value="2"/>
</dbReference>
<dbReference type="GO" id="GO:0005524">
    <property type="term" value="F:ATP binding"/>
    <property type="evidence" value="ECO:0007669"/>
    <property type="project" value="UniProtKB-UniRule"/>
</dbReference>
<dbReference type="EC" id="2.7.11.1" evidence="1"/>
<dbReference type="GO" id="GO:0005773">
    <property type="term" value="C:vacuole"/>
    <property type="evidence" value="ECO:0007669"/>
    <property type="project" value="GOC"/>
</dbReference>
<keyword evidence="4 9" id="KW-0547">Nucleotide-binding</keyword>
<proteinExistence type="predicted"/>
<dbReference type="GO" id="GO:0006624">
    <property type="term" value="P:vacuolar protein processing"/>
    <property type="evidence" value="ECO:0007669"/>
    <property type="project" value="TreeGrafter"/>
</dbReference>
<dbReference type="InterPro" id="IPR052239">
    <property type="entry name" value="Ser/Thr-specific_kinases"/>
</dbReference>
<evidence type="ECO:0000259" key="11">
    <source>
        <dbReference type="PROSITE" id="PS50011"/>
    </source>
</evidence>
<evidence type="ECO:0000256" key="8">
    <source>
        <dbReference type="ARBA" id="ARBA00048679"/>
    </source>
</evidence>
<evidence type="ECO:0000256" key="4">
    <source>
        <dbReference type="ARBA" id="ARBA00022741"/>
    </source>
</evidence>
<evidence type="ECO:0000256" key="10">
    <source>
        <dbReference type="SAM" id="MobiDB-lite"/>
    </source>
</evidence>
<evidence type="ECO:0000313" key="13">
    <source>
        <dbReference type="Proteomes" id="UP000192927"/>
    </source>
</evidence>
<keyword evidence="5" id="KW-0418">Kinase</keyword>
<dbReference type="GO" id="GO:0005794">
    <property type="term" value="C:Golgi apparatus"/>
    <property type="evidence" value="ECO:0007669"/>
    <property type="project" value="TreeGrafter"/>
</dbReference>
<dbReference type="AlphaFoldDB" id="A0A1W5D480"/>
<dbReference type="PANTHER" id="PTHR45998">
    <property type="entry name" value="SERINE/THREONINE-PROTEIN KINASE 16"/>
    <property type="match status" value="1"/>
</dbReference>
<dbReference type="Pfam" id="PF00069">
    <property type="entry name" value="Pkinase"/>
    <property type="match status" value="2"/>
</dbReference>
<dbReference type="PANTHER" id="PTHR45998:SF2">
    <property type="entry name" value="SERINE_THREONINE-PROTEIN KINASE 16"/>
    <property type="match status" value="1"/>
</dbReference>
<dbReference type="FunFam" id="1.10.510.10:FF:000550">
    <property type="entry name" value="Serine/threonine kinase 16"/>
    <property type="match status" value="1"/>
</dbReference>
<keyword evidence="6 9" id="KW-0067">ATP-binding</keyword>
<protein>
    <recommendedName>
        <fullName evidence="1">non-specific serine/threonine protein kinase</fullName>
        <ecNumber evidence="1">2.7.11.1</ecNumber>
    </recommendedName>
</protein>
<keyword evidence="13" id="KW-1185">Reference proteome</keyword>
<dbReference type="FunFam" id="3.30.200.20:FF:000374">
    <property type="entry name" value="Serine/threonine protein kinase"/>
    <property type="match status" value="1"/>
</dbReference>
<dbReference type="InterPro" id="IPR000719">
    <property type="entry name" value="Prot_kinase_dom"/>
</dbReference>
<feature type="region of interest" description="Disordered" evidence="10">
    <location>
        <begin position="163"/>
        <end position="225"/>
    </location>
</feature>
<evidence type="ECO:0000256" key="1">
    <source>
        <dbReference type="ARBA" id="ARBA00012513"/>
    </source>
</evidence>
<evidence type="ECO:0000256" key="7">
    <source>
        <dbReference type="ARBA" id="ARBA00047899"/>
    </source>
</evidence>
<organism evidence="12 13">
    <name type="scientific">Lasallia pustulata</name>
    <dbReference type="NCBI Taxonomy" id="136370"/>
    <lineage>
        <taxon>Eukaryota</taxon>
        <taxon>Fungi</taxon>
        <taxon>Dikarya</taxon>
        <taxon>Ascomycota</taxon>
        <taxon>Pezizomycotina</taxon>
        <taxon>Lecanoromycetes</taxon>
        <taxon>OSLEUM clade</taxon>
        <taxon>Umbilicariomycetidae</taxon>
        <taxon>Umbilicariales</taxon>
        <taxon>Umbilicariaceae</taxon>
        <taxon>Lasallia</taxon>
    </lineage>
</organism>
<dbReference type="PROSITE" id="PS50011">
    <property type="entry name" value="PROTEIN_KINASE_DOM"/>
    <property type="match status" value="1"/>
</dbReference>
<dbReference type="Gene3D" id="1.10.510.10">
    <property type="entry name" value="Transferase(Phosphotransferase) domain 1"/>
    <property type="match status" value="2"/>
</dbReference>
<keyword evidence="2" id="KW-0723">Serine/threonine-protein kinase</keyword>
<comment type="catalytic activity">
    <reaction evidence="7">
        <text>L-threonyl-[protein] + ATP = O-phospho-L-threonyl-[protein] + ADP + H(+)</text>
        <dbReference type="Rhea" id="RHEA:46608"/>
        <dbReference type="Rhea" id="RHEA-COMP:11060"/>
        <dbReference type="Rhea" id="RHEA-COMP:11605"/>
        <dbReference type="ChEBI" id="CHEBI:15378"/>
        <dbReference type="ChEBI" id="CHEBI:30013"/>
        <dbReference type="ChEBI" id="CHEBI:30616"/>
        <dbReference type="ChEBI" id="CHEBI:61977"/>
        <dbReference type="ChEBI" id="CHEBI:456216"/>
        <dbReference type="EC" id="2.7.11.1"/>
    </reaction>
</comment>
<dbReference type="EMBL" id="FWEW01001890">
    <property type="protein sequence ID" value="SLM37772.1"/>
    <property type="molecule type" value="Genomic_DNA"/>
</dbReference>
<feature type="binding site" evidence="9">
    <location>
        <position position="61"/>
    </location>
    <ligand>
        <name>ATP</name>
        <dbReference type="ChEBI" id="CHEBI:30616"/>
    </ligand>
</feature>